<accession>A0ACB7ZZA1</accession>
<proteinExistence type="predicted"/>
<evidence type="ECO:0000313" key="1">
    <source>
        <dbReference type="EMBL" id="KAH7906441.1"/>
    </source>
</evidence>
<keyword evidence="2" id="KW-1185">Reference proteome</keyword>
<gene>
    <name evidence="1" type="ORF">BJ138DRAFT_1221843</name>
</gene>
<protein>
    <submittedName>
        <fullName evidence="1">Uncharacterized protein</fullName>
    </submittedName>
</protein>
<sequence length="457" mass="49696">MILSALRDMGPLRELFLTSHHQPIQPWFPTDSSKHIFYLCAESEDLLPPFPLAEKALPAQPPAVQRRQTFPQDIPRTPTDPTAPLQSASEPSLVGSLQKMHGLNRKKPCGAQPSRQPFVRDEAVRTKYRQAPTPLSIPPSPTSSRAGESPTDYGRVTTKYKLERGRRSQKLSHTEHPRNSGRRSPWSRSRVSSPDLGSLPSSPTSVSYRVATSPTTSVRIEPGSVGMNPAVSGISDAAMFSPVFSDAHYSSMSPGMLADSSALLQRSPIREPSPTSSLFSAMPQDPAWPAGGPVTTAMTHNNTIGTSASSPRALYEVQLAYNMSSTSRKYRLDNMLQSGQDPLPKAVPRFNDGGDAPFIFSPEYEAEIAAKLRTLQSSATRTLPQLPDFTPMNIHTIDPYTPVFTDITDSYSTSNHATPQIYTTALQANVPGNQVPNTSFSFGAGSSLQGVQNLYAM</sequence>
<organism evidence="1 2">
    <name type="scientific">Hygrophoropsis aurantiaca</name>
    <dbReference type="NCBI Taxonomy" id="72124"/>
    <lineage>
        <taxon>Eukaryota</taxon>
        <taxon>Fungi</taxon>
        <taxon>Dikarya</taxon>
        <taxon>Basidiomycota</taxon>
        <taxon>Agaricomycotina</taxon>
        <taxon>Agaricomycetes</taxon>
        <taxon>Agaricomycetidae</taxon>
        <taxon>Boletales</taxon>
        <taxon>Coniophorineae</taxon>
        <taxon>Hygrophoropsidaceae</taxon>
        <taxon>Hygrophoropsis</taxon>
    </lineage>
</organism>
<dbReference type="EMBL" id="MU268019">
    <property type="protein sequence ID" value="KAH7906441.1"/>
    <property type="molecule type" value="Genomic_DNA"/>
</dbReference>
<dbReference type="Proteomes" id="UP000790377">
    <property type="component" value="Unassembled WGS sequence"/>
</dbReference>
<reference evidence="1" key="1">
    <citation type="journal article" date="2021" name="New Phytol.">
        <title>Evolutionary innovations through gain and loss of genes in the ectomycorrhizal Boletales.</title>
        <authorList>
            <person name="Wu G."/>
            <person name="Miyauchi S."/>
            <person name="Morin E."/>
            <person name="Kuo A."/>
            <person name="Drula E."/>
            <person name="Varga T."/>
            <person name="Kohler A."/>
            <person name="Feng B."/>
            <person name="Cao Y."/>
            <person name="Lipzen A."/>
            <person name="Daum C."/>
            <person name="Hundley H."/>
            <person name="Pangilinan J."/>
            <person name="Johnson J."/>
            <person name="Barry K."/>
            <person name="LaButti K."/>
            <person name="Ng V."/>
            <person name="Ahrendt S."/>
            <person name="Min B."/>
            <person name="Choi I.G."/>
            <person name="Park H."/>
            <person name="Plett J.M."/>
            <person name="Magnuson J."/>
            <person name="Spatafora J.W."/>
            <person name="Nagy L.G."/>
            <person name="Henrissat B."/>
            <person name="Grigoriev I.V."/>
            <person name="Yang Z.L."/>
            <person name="Xu J."/>
            <person name="Martin F.M."/>
        </authorList>
    </citation>
    <scope>NUCLEOTIDE SEQUENCE</scope>
    <source>
        <strain evidence="1">ATCC 28755</strain>
    </source>
</reference>
<evidence type="ECO:0000313" key="2">
    <source>
        <dbReference type="Proteomes" id="UP000790377"/>
    </source>
</evidence>
<name>A0ACB7ZZA1_9AGAM</name>
<comment type="caution">
    <text evidence="1">The sequence shown here is derived from an EMBL/GenBank/DDBJ whole genome shotgun (WGS) entry which is preliminary data.</text>
</comment>